<evidence type="ECO:0000313" key="2">
    <source>
        <dbReference type="EMBL" id="CEO97048.1"/>
    </source>
</evidence>
<accession>A0A0G4IP26</accession>
<reference evidence="2 3" key="1">
    <citation type="submission" date="2015-02" db="EMBL/GenBank/DDBJ databases">
        <authorList>
            <person name="Chooi Y.-H."/>
        </authorList>
    </citation>
    <scope>NUCLEOTIDE SEQUENCE [LARGE SCALE GENOMIC DNA]</scope>
    <source>
        <strain evidence="2">E3</strain>
    </source>
</reference>
<feature type="region of interest" description="Disordered" evidence="1">
    <location>
        <begin position="54"/>
        <end position="93"/>
    </location>
</feature>
<dbReference type="AlphaFoldDB" id="A0A0G4IP26"/>
<name>A0A0G4IP26_PLABS</name>
<sequence length="93" mass="10198">MPVRNVTTLTTAMTTAPARAMFSAVNATVRSTSGRSRITTTFVVVNIYRRFSEHSDQRQAAGGKQDSCRTDADGLVSRQQDEFNSERDGPQEG</sequence>
<evidence type="ECO:0000313" key="3">
    <source>
        <dbReference type="Proteomes" id="UP000039324"/>
    </source>
</evidence>
<feature type="compositionally biased region" description="Basic and acidic residues" evidence="1">
    <location>
        <begin position="79"/>
        <end position="93"/>
    </location>
</feature>
<proteinExistence type="predicted"/>
<dbReference type="EMBL" id="CDSF01000078">
    <property type="protein sequence ID" value="CEO97048.1"/>
    <property type="molecule type" value="Genomic_DNA"/>
</dbReference>
<evidence type="ECO:0000256" key="1">
    <source>
        <dbReference type="SAM" id="MobiDB-lite"/>
    </source>
</evidence>
<dbReference type="Proteomes" id="UP000039324">
    <property type="component" value="Unassembled WGS sequence"/>
</dbReference>
<gene>
    <name evidence="2" type="ORF">PBRA_005652</name>
</gene>
<organism evidence="2 3">
    <name type="scientific">Plasmodiophora brassicae</name>
    <name type="common">Clubroot disease agent</name>
    <dbReference type="NCBI Taxonomy" id="37360"/>
    <lineage>
        <taxon>Eukaryota</taxon>
        <taxon>Sar</taxon>
        <taxon>Rhizaria</taxon>
        <taxon>Endomyxa</taxon>
        <taxon>Phytomyxea</taxon>
        <taxon>Plasmodiophorida</taxon>
        <taxon>Plasmodiophoridae</taxon>
        <taxon>Plasmodiophora</taxon>
    </lineage>
</organism>
<keyword evidence="3" id="KW-1185">Reference proteome</keyword>
<protein>
    <submittedName>
        <fullName evidence="2">Uncharacterized protein</fullName>
    </submittedName>
</protein>